<dbReference type="RefSeq" id="WP_343980895.1">
    <property type="nucleotide sequence ID" value="NZ_BAAAHK010000020.1"/>
</dbReference>
<dbReference type="Proteomes" id="UP001500542">
    <property type="component" value="Unassembled WGS sequence"/>
</dbReference>
<sequence>MSNSAFHLLQTGTDPADAEALVARLLDLNGSEQVRVELQLDTDSHAATRYFDLARIAQVQMEYVVPPEHAELIESLLVVDDRPRTGVPGDDGVDLWVLPTDTKALEQVGELAPMPVSVHLYYRSARDFDWEVVSRIGESERAAVQWTDCWWRPVPEAGLPGDSKHAGVMLSVNSSGQWELIPAPPGFRLYVETREGRDDLARWLGAQVERPILPE</sequence>
<comment type="caution">
    <text evidence="1">The sequence shown here is derived from an EMBL/GenBank/DDBJ whole genome shotgun (WGS) entry which is preliminary data.</text>
</comment>
<evidence type="ECO:0000313" key="1">
    <source>
        <dbReference type="EMBL" id="GAA0958741.1"/>
    </source>
</evidence>
<organism evidence="1 2">
    <name type="scientific">Kribbella koreensis</name>
    <dbReference type="NCBI Taxonomy" id="57909"/>
    <lineage>
        <taxon>Bacteria</taxon>
        <taxon>Bacillati</taxon>
        <taxon>Actinomycetota</taxon>
        <taxon>Actinomycetes</taxon>
        <taxon>Propionibacteriales</taxon>
        <taxon>Kribbellaceae</taxon>
        <taxon>Kribbella</taxon>
    </lineage>
</organism>
<reference evidence="1 2" key="1">
    <citation type="journal article" date="2019" name="Int. J. Syst. Evol. Microbiol.">
        <title>The Global Catalogue of Microorganisms (GCM) 10K type strain sequencing project: providing services to taxonomists for standard genome sequencing and annotation.</title>
        <authorList>
            <consortium name="The Broad Institute Genomics Platform"/>
            <consortium name="The Broad Institute Genome Sequencing Center for Infectious Disease"/>
            <person name="Wu L."/>
            <person name="Ma J."/>
        </authorList>
    </citation>
    <scope>NUCLEOTIDE SEQUENCE [LARGE SCALE GENOMIC DNA]</scope>
    <source>
        <strain evidence="1 2">JCM 10977</strain>
    </source>
</reference>
<dbReference type="EMBL" id="BAAAHK010000020">
    <property type="protein sequence ID" value="GAA0958741.1"/>
    <property type="molecule type" value="Genomic_DNA"/>
</dbReference>
<gene>
    <name evidence="1" type="ORF">GCM10009554_71400</name>
</gene>
<evidence type="ECO:0000313" key="2">
    <source>
        <dbReference type="Proteomes" id="UP001500542"/>
    </source>
</evidence>
<protein>
    <submittedName>
        <fullName evidence="1">Uncharacterized protein</fullName>
    </submittedName>
</protein>
<keyword evidence="2" id="KW-1185">Reference proteome</keyword>
<accession>A0ABN1RK25</accession>
<name>A0ABN1RK25_9ACTN</name>
<proteinExistence type="predicted"/>